<reference evidence="2 3" key="1">
    <citation type="submission" date="2018-06" db="EMBL/GenBank/DDBJ databases">
        <authorList>
            <consortium name="Pathogen Informatics"/>
            <person name="Doyle S."/>
        </authorList>
    </citation>
    <scope>NUCLEOTIDE SEQUENCE [LARGE SCALE GENOMIC DNA]</scope>
    <source>
        <strain evidence="2 3">NCTC1542</strain>
    </source>
</reference>
<evidence type="ECO:0000313" key="3">
    <source>
        <dbReference type="Proteomes" id="UP000255389"/>
    </source>
</evidence>
<keyword evidence="1 2" id="KW-0812">Transmembrane</keyword>
<name>A0A378UY54_MYCFO</name>
<protein>
    <submittedName>
        <fullName evidence="2">Transmembrane protein</fullName>
    </submittedName>
</protein>
<proteinExistence type="predicted"/>
<feature type="transmembrane region" description="Helical" evidence="1">
    <location>
        <begin position="25"/>
        <end position="44"/>
    </location>
</feature>
<feature type="transmembrane region" description="Helical" evidence="1">
    <location>
        <begin position="149"/>
        <end position="168"/>
    </location>
</feature>
<dbReference type="Proteomes" id="UP000255389">
    <property type="component" value="Unassembled WGS sequence"/>
</dbReference>
<dbReference type="EMBL" id="UGQY01000004">
    <property type="protein sequence ID" value="SUA03025.1"/>
    <property type="molecule type" value="Genomic_DNA"/>
</dbReference>
<organism evidence="2 3">
    <name type="scientific">Mycolicibacterium fortuitum</name>
    <name type="common">Mycobacterium fortuitum</name>
    <dbReference type="NCBI Taxonomy" id="1766"/>
    <lineage>
        <taxon>Bacteria</taxon>
        <taxon>Bacillati</taxon>
        <taxon>Actinomycetota</taxon>
        <taxon>Actinomycetes</taxon>
        <taxon>Mycobacteriales</taxon>
        <taxon>Mycobacteriaceae</taxon>
        <taxon>Mycolicibacterium</taxon>
    </lineage>
</organism>
<keyword evidence="1" id="KW-0472">Membrane</keyword>
<gene>
    <name evidence="2" type="ORF">NCTC1542_04505</name>
</gene>
<evidence type="ECO:0000256" key="1">
    <source>
        <dbReference type="SAM" id="Phobius"/>
    </source>
</evidence>
<evidence type="ECO:0000313" key="2">
    <source>
        <dbReference type="EMBL" id="SUA03025.1"/>
    </source>
</evidence>
<feature type="transmembrane region" description="Helical" evidence="1">
    <location>
        <begin position="96"/>
        <end position="112"/>
    </location>
</feature>
<dbReference type="AlphaFoldDB" id="A0A378UY54"/>
<keyword evidence="1" id="KW-1133">Transmembrane helix</keyword>
<sequence>MPAGALVYIAVPPARDFATSGLENGLVLAYLGLLWWMLVCWSQALRRPNPVSSKYFDAALAAVAGLSVLIRPELALIGGGALVMMLIAARGWRRRVLILVAGGLLPVAYQIFRMGYYGLLVPGTAVAKDASGSKWSQGFTYLTNFNHPYLLWVPVLLLAALGAVLLTTRTGRGGCATRCPAATDGWPAPCKVPLR</sequence>
<feature type="transmembrane region" description="Helical" evidence="1">
    <location>
        <begin position="64"/>
        <end position="89"/>
    </location>
</feature>
<accession>A0A378UY54</accession>